<sequence length="85" mass="9306">MGSRIVIRQCQGVHQEVTLNLHTIIVKEQITPGMIPAATAGLKAALDRTQRVKAVPATARPMSPRRVHLRSLNHHQQTNGNLTIG</sequence>
<gene>
    <name evidence="1" type="ORF">HJG60_000423</name>
</gene>
<dbReference type="Proteomes" id="UP000664940">
    <property type="component" value="Unassembled WGS sequence"/>
</dbReference>
<proteinExistence type="predicted"/>
<name>A0A834DER1_9CHIR</name>
<comment type="caution">
    <text evidence="1">The sequence shown here is derived from an EMBL/GenBank/DDBJ whole genome shotgun (WGS) entry which is preliminary data.</text>
</comment>
<dbReference type="AlphaFoldDB" id="A0A834DER1"/>
<accession>A0A834DER1</accession>
<evidence type="ECO:0000313" key="1">
    <source>
        <dbReference type="EMBL" id="KAF6080395.1"/>
    </source>
</evidence>
<evidence type="ECO:0000313" key="2">
    <source>
        <dbReference type="Proteomes" id="UP000664940"/>
    </source>
</evidence>
<dbReference type="EMBL" id="JABVXQ010000013">
    <property type="protein sequence ID" value="KAF6080395.1"/>
    <property type="molecule type" value="Genomic_DNA"/>
</dbReference>
<reference evidence="1 2" key="1">
    <citation type="journal article" date="2020" name="Nature">
        <title>Six reference-quality genomes reveal evolution of bat adaptations.</title>
        <authorList>
            <person name="Jebb D."/>
            <person name="Huang Z."/>
            <person name="Pippel M."/>
            <person name="Hughes G.M."/>
            <person name="Lavrichenko K."/>
            <person name="Devanna P."/>
            <person name="Winkler S."/>
            <person name="Jermiin L.S."/>
            <person name="Skirmuntt E.C."/>
            <person name="Katzourakis A."/>
            <person name="Burkitt-Gray L."/>
            <person name="Ray D.A."/>
            <person name="Sullivan K.A.M."/>
            <person name="Roscito J.G."/>
            <person name="Kirilenko B.M."/>
            <person name="Davalos L.M."/>
            <person name="Corthals A.P."/>
            <person name="Power M.L."/>
            <person name="Jones G."/>
            <person name="Ransome R.D."/>
            <person name="Dechmann D.K.N."/>
            <person name="Locatelli A.G."/>
            <person name="Puechmaille S.J."/>
            <person name="Fedrigo O."/>
            <person name="Jarvis E.D."/>
            <person name="Hiller M."/>
            <person name="Vernes S.C."/>
            <person name="Myers E.W."/>
            <person name="Teeling E.C."/>
        </authorList>
    </citation>
    <scope>NUCLEOTIDE SEQUENCE [LARGE SCALE GENOMIC DNA]</scope>
    <source>
        <strain evidence="1">Bat1K_MPI-CBG_1</strain>
    </source>
</reference>
<protein>
    <submittedName>
        <fullName evidence="1">AF4/FMR2 family member 4</fullName>
    </submittedName>
</protein>
<organism evidence="1 2">
    <name type="scientific">Phyllostomus discolor</name>
    <name type="common">pale spear-nosed bat</name>
    <dbReference type="NCBI Taxonomy" id="89673"/>
    <lineage>
        <taxon>Eukaryota</taxon>
        <taxon>Metazoa</taxon>
        <taxon>Chordata</taxon>
        <taxon>Craniata</taxon>
        <taxon>Vertebrata</taxon>
        <taxon>Euteleostomi</taxon>
        <taxon>Mammalia</taxon>
        <taxon>Eutheria</taxon>
        <taxon>Laurasiatheria</taxon>
        <taxon>Chiroptera</taxon>
        <taxon>Yangochiroptera</taxon>
        <taxon>Phyllostomidae</taxon>
        <taxon>Phyllostominae</taxon>
        <taxon>Phyllostomus</taxon>
    </lineage>
</organism>